<name>A0A5M6CC73_9FLAO</name>
<sequence>MPDIPLDDINGESCEPSAGLSTDLYFIERKNLATMTDPKDLCGDSPNAAATLEELIEISGTPGHTLKPDKKWEKLEFIQETPNIKSTQIGEKERRLFQNELAGQIVGSKARLLGFMRWVKNKKLICLIREIGTKNLRQMGSDEFAAWIETQEHIIEGPREGVNGLNITIADKQQWPAPIYKGDVVTTVTP</sequence>
<gene>
    <name evidence="1" type="ORF">F0460_13210</name>
</gene>
<dbReference type="Proteomes" id="UP000325141">
    <property type="component" value="Unassembled WGS sequence"/>
</dbReference>
<protein>
    <submittedName>
        <fullName evidence="1">Uncharacterized protein</fullName>
    </submittedName>
</protein>
<evidence type="ECO:0000313" key="1">
    <source>
        <dbReference type="EMBL" id="KAA5532798.1"/>
    </source>
</evidence>
<dbReference type="EMBL" id="VWSG01000011">
    <property type="protein sequence ID" value="KAA5532798.1"/>
    <property type="molecule type" value="Genomic_DNA"/>
</dbReference>
<evidence type="ECO:0000313" key="2">
    <source>
        <dbReference type="Proteomes" id="UP000325141"/>
    </source>
</evidence>
<keyword evidence="2" id="KW-1185">Reference proteome</keyword>
<reference evidence="1 2" key="1">
    <citation type="submission" date="2019-09" db="EMBL/GenBank/DDBJ databases">
        <title>Genome sequence and assembly of Flavobacterium sp.</title>
        <authorList>
            <person name="Chhetri G."/>
        </authorList>
    </citation>
    <scope>NUCLEOTIDE SEQUENCE [LARGE SCALE GENOMIC DNA]</scope>
    <source>
        <strain evidence="1 2">SNL9</strain>
    </source>
</reference>
<dbReference type="RefSeq" id="WP_150014013.1">
    <property type="nucleotide sequence ID" value="NZ_VWSG01000011.1"/>
</dbReference>
<comment type="caution">
    <text evidence="1">The sequence shown here is derived from an EMBL/GenBank/DDBJ whole genome shotgun (WGS) entry which is preliminary data.</text>
</comment>
<organism evidence="1 2">
    <name type="scientific">Paenimyroides baculatum</name>
    <dbReference type="NCBI Taxonomy" id="2608000"/>
    <lineage>
        <taxon>Bacteria</taxon>
        <taxon>Pseudomonadati</taxon>
        <taxon>Bacteroidota</taxon>
        <taxon>Flavobacteriia</taxon>
        <taxon>Flavobacteriales</taxon>
        <taxon>Flavobacteriaceae</taxon>
        <taxon>Paenimyroides</taxon>
    </lineage>
</organism>
<proteinExistence type="predicted"/>
<dbReference type="AlphaFoldDB" id="A0A5M6CC73"/>
<accession>A0A5M6CC73</accession>